<dbReference type="InterPro" id="IPR011109">
    <property type="entry name" value="DNA_bind_recombinase_dom"/>
</dbReference>
<dbReference type="GO" id="GO:0003677">
    <property type="term" value="F:DNA binding"/>
    <property type="evidence" value="ECO:0007669"/>
    <property type="project" value="InterPro"/>
</dbReference>
<dbReference type="Proteomes" id="UP000180175">
    <property type="component" value="Chromosome"/>
</dbReference>
<dbReference type="EMBL" id="CP063356">
    <property type="protein sequence ID" value="QOY36642.1"/>
    <property type="molecule type" value="Genomic_DNA"/>
</dbReference>
<dbReference type="GO" id="GO:0000150">
    <property type="term" value="F:DNA strand exchange activity"/>
    <property type="evidence" value="ECO:0007669"/>
    <property type="project" value="InterPro"/>
</dbReference>
<dbReference type="Gene3D" id="3.40.50.1390">
    <property type="entry name" value="Resolvase, N-terminal catalytic domain"/>
    <property type="match status" value="1"/>
</dbReference>
<dbReference type="EMBL" id="LQXD01000072">
    <property type="protein sequence ID" value="OIJ20389.1"/>
    <property type="molecule type" value="Genomic_DNA"/>
</dbReference>
<gene>
    <name evidence="4" type="ORF">AWH56_002920</name>
    <name evidence="3" type="ORF">AWH56_08215</name>
</gene>
<dbReference type="InterPro" id="IPR038109">
    <property type="entry name" value="DNA_bind_recomb_sf"/>
</dbReference>
<proteinExistence type="predicted"/>
<evidence type="ECO:0000259" key="2">
    <source>
        <dbReference type="PROSITE" id="PS51737"/>
    </source>
</evidence>
<dbReference type="PROSITE" id="PS51736">
    <property type="entry name" value="RECOMBINASES_3"/>
    <property type="match status" value="1"/>
</dbReference>
<evidence type="ECO:0000313" key="3">
    <source>
        <dbReference type="EMBL" id="OIJ20389.1"/>
    </source>
</evidence>
<dbReference type="SMART" id="SM00857">
    <property type="entry name" value="Resolvase"/>
    <property type="match status" value="1"/>
</dbReference>
<feature type="domain" description="Recombinase" evidence="2">
    <location>
        <begin position="165"/>
        <end position="284"/>
    </location>
</feature>
<dbReference type="InterPro" id="IPR050639">
    <property type="entry name" value="SSR_resolvase"/>
</dbReference>
<name>A0A1S2M6M9_9BACI</name>
<reference evidence="3 5" key="1">
    <citation type="submission" date="2016-10" db="EMBL/GenBank/DDBJ databases">
        <title>Draft genome sequences of four alkaliphilic bacteria belonging to the Anaerobacillus genus.</title>
        <authorList>
            <person name="Bassil N.M."/>
            <person name="Lloyd J.R."/>
        </authorList>
    </citation>
    <scope>NUCLEOTIDE SEQUENCE [LARGE SCALE GENOMIC DNA]</scope>
    <source>
        <strain evidence="3 5">NB2006</strain>
    </source>
</reference>
<protein>
    <submittedName>
        <fullName evidence="4">Recombinase family protein</fullName>
    </submittedName>
</protein>
<accession>A0A1S2M6M9</accession>
<reference evidence="4 5" key="3">
    <citation type="journal article" date="2019" name="Int. J. Syst. Evol. Microbiol.">
        <title>Anaerobacillus isosaccharinicus sp. nov., an alkaliphilic bacterium which degrades isosaccharinic acid.</title>
        <authorList>
            <person name="Bassil N.M."/>
            <person name="Lloyd J.R."/>
        </authorList>
    </citation>
    <scope>NUCLEOTIDE SEQUENCE [LARGE SCALE GENOMIC DNA]</scope>
    <source>
        <strain evidence="4 5">NB2006</strain>
    </source>
</reference>
<dbReference type="PANTHER" id="PTHR30461:SF23">
    <property type="entry name" value="DNA RECOMBINASE-RELATED"/>
    <property type="match status" value="1"/>
</dbReference>
<sequence>MDINELLQPNRRCAFYGRYSTDKQDMDLQLDKAKQFAKDYQLIIVKKYTDESVSATKKELNERQKLNELIDDLSDDLFDFVIVFRIDRISRDPIEQEKIRKLFAAAGKPIVILSPTPTLDEEPGDVFGFIKSALGMFEIEQLRERVRSKGEAGAQKGEHQGGKAPYGYVYNKKTKLFNQVADEIINVRKIFDMYKQGLGCPKIADTLPKFINKKGEVKKWTRQKVESIIKNPKYAGYHLWGKRSNHKLSKGKKTIFTKLKNIEPIVTKEEWDFCNNLLQKRGKKLVDPKHLDTNYLVKNVITCGHCNSLLVPENQETNGGASGHRLYLCKTEKCKKVRIKAQPIDEIIRNRIRVEINMFAGNSLVNKINISLKNDNEKLNKQYKIIEDGIEQYSKKMREIDYKIHRLSKLELNEDNKNFIECFTMYRIDLTRKVELLEQELKKINKQKPELFILQS</sequence>
<dbReference type="Pfam" id="PF00239">
    <property type="entry name" value="Resolvase"/>
    <property type="match status" value="1"/>
</dbReference>
<dbReference type="InterPro" id="IPR006119">
    <property type="entry name" value="Resolv_N"/>
</dbReference>
<dbReference type="InterPro" id="IPR036162">
    <property type="entry name" value="Resolvase-like_N_sf"/>
</dbReference>
<dbReference type="AlphaFoldDB" id="A0A1S2M6M9"/>
<dbReference type="KEGG" id="aia:AWH56_002920"/>
<dbReference type="PANTHER" id="PTHR30461">
    <property type="entry name" value="DNA-INVERTASE FROM LAMBDOID PROPHAGE"/>
    <property type="match status" value="1"/>
</dbReference>
<dbReference type="SUPFAM" id="SSF53041">
    <property type="entry name" value="Resolvase-like"/>
    <property type="match status" value="1"/>
</dbReference>
<evidence type="ECO:0000259" key="1">
    <source>
        <dbReference type="PROSITE" id="PS51736"/>
    </source>
</evidence>
<dbReference type="Pfam" id="PF07508">
    <property type="entry name" value="Recombinase"/>
    <property type="match status" value="1"/>
</dbReference>
<keyword evidence="5" id="KW-1185">Reference proteome</keyword>
<feature type="domain" description="Resolvase/invertase-type recombinase catalytic" evidence="1">
    <location>
        <begin position="12"/>
        <end position="157"/>
    </location>
</feature>
<dbReference type="PROSITE" id="PS51737">
    <property type="entry name" value="RECOMBINASE_DNA_BIND"/>
    <property type="match status" value="1"/>
</dbReference>
<dbReference type="Gene3D" id="3.90.1750.20">
    <property type="entry name" value="Putative Large Serine Recombinase, Chain B, Domain 2"/>
    <property type="match status" value="1"/>
</dbReference>
<organism evidence="3 5">
    <name type="scientific">Anaerobacillus isosaccharinicus</name>
    <dbReference type="NCBI Taxonomy" id="1532552"/>
    <lineage>
        <taxon>Bacteria</taxon>
        <taxon>Bacillati</taxon>
        <taxon>Bacillota</taxon>
        <taxon>Bacilli</taxon>
        <taxon>Bacillales</taxon>
        <taxon>Bacillaceae</taxon>
        <taxon>Anaerobacillus</taxon>
    </lineage>
</organism>
<dbReference type="CDD" id="cd00338">
    <property type="entry name" value="Ser_Recombinase"/>
    <property type="match status" value="1"/>
</dbReference>
<evidence type="ECO:0000313" key="4">
    <source>
        <dbReference type="EMBL" id="QOY36642.1"/>
    </source>
</evidence>
<evidence type="ECO:0000313" key="5">
    <source>
        <dbReference type="Proteomes" id="UP000180175"/>
    </source>
</evidence>
<dbReference type="OrthoDB" id="9811097at2"/>
<reference evidence="4" key="4">
    <citation type="submission" date="2020-10" db="EMBL/GenBank/DDBJ databases">
        <authorList>
            <person name="Bassil N.M."/>
            <person name="Lloyd J.R."/>
        </authorList>
    </citation>
    <scope>NUCLEOTIDE SEQUENCE</scope>
    <source>
        <strain evidence="4">NB2006</strain>
    </source>
</reference>
<dbReference type="RefSeq" id="WP_071316687.1">
    <property type="nucleotide sequence ID" value="NZ_CP063356.2"/>
</dbReference>
<reference evidence="4 5" key="2">
    <citation type="journal article" date="2017" name="Genome Announc.">
        <title>Draft Genome Sequences of Four Alkaliphilic Bacteria Belonging to the Anaerobacillus Genus.</title>
        <authorList>
            <person name="Bassil N.M."/>
            <person name="Lloyd J.R."/>
        </authorList>
    </citation>
    <scope>NUCLEOTIDE SEQUENCE [LARGE SCALE GENOMIC DNA]</scope>
    <source>
        <strain evidence="4 5">NB2006</strain>
    </source>
</reference>